<dbReference type="Proteomes" id="UP000324222">
    <property type="component" value="Unassembled WGS sequence"/>
</dbReference>
<reference evidence="1 2" key="1">
    <citation type="submission" date="2019-05" db="EMBL/GenBank/DDBJ databases">
        <title>Another draft genome of Portunus trituberculatus and its Hox gene families provides insights of decapod evolution.</title>
        <authorList>
            <person name="Jeong J.-H."/>
            <person name="Song I."/>
            <person name="Kim S."/>
            <person name="Choi T."/>
            <person name="Kim D."/>
            <person name="Ryu S."/>
            <person name="Kim W."/>
        </authorList>
    </citation>
    <scope>NUCLEOTIDE SEQUENCE [LARGE SCALE GENOMIC DNA]</scope>
    <source>
        <tissue evidence="1">Muscle</tissue>
    </source>
</reference>
<evidence type="ECO:0000313" key="2">
    <source>
        <dbReference type="Proteomes" id="UP000324222"/>
    </source>
</evidence>
<organism evidence="1 2">
    <name type="scientific">Portunus trituberculatus</name>
    <name type="common">Swimming crab</name>
    <name type="synonym">Neptunus trituberculatus</name>
    <dbReference type="NCBI Taxonomy" id="210409"/>
    <lineage>
        <taxon>Eukaryota</taxon>
        <taxon>Metazoa</taxon>
        <taxon>Ecdysozoa</taxon>
        <taxon>Arthropoda</taxon>
        <taxon>Crustacea</taxon>
        <taxon>Multicrustacea</taxon>
        <taxon>Malacostraca</taxon>
        <taxon>Eumalacostraca</taxon>
        <taxon>Eucarida</taxon>
        <taxon>Decapoda</taxon>
        <taxon>Pleocyemata</taxon>
        <taxon>Brachyura</taxon>
        <taxon>Eubrachyura</taxon>
        <taxon>Portunoidea</taxon>
        <taxon>Portunidae</taxon>
        <taxon>Portuninae</taxon>
        <taxon>Portunus</taxon>
    </lineage>
</organism>
<comment type="caution">
    <text evidence="1">The sequence shown here is derived from an EMBL/GenBank/DDBJ whole genome shotgun (WGS) entry which is preliminary data.</text>
</comment>
<dbReference type="AlphaFoldDB" id="A0A5B7K9Z8"/>
<gene>
    <name evidence="1" type="ORF">E2C01_097007</name>
</gene>
<sequence length="103" mass="11135">MCPSTEGIKDMNAVINPFSVHNTLESSRVCVCVCVCSVPLASAFCVPAFSKTKISWLISSYRVSISSSSHPSACKENGGHQSVVLSALFRNALQPHDDYSQRL</sequence>
<accession>A0A5B7K9Z8</accession>
<dbReference type="EMBL" id="VSRR010127271">
    <property type="protein sequence ID" value="MPD01475.1"/>
    <property type="molecule type" value="Genomic_DNA"/>
</dbReference>
<protein>
    <submittedName>
        <fullName evidence="1">Uncharacterized protein</fullName>
    </submittedName>
</protein>
<keyword evidence="2" id="KW-1185">Reference proteome</keyword>
<proteinExistence type="predicted"/>
<evidence type="ECO:0000313" key="1">
    <source>
        <dbReference type="EMBL" id="MPD01475.1"/>
    </source>
</evidence>
<name>A0A5B7K9Z8_PORTR</name>